<name>A0A0V0SF92_9BILA</name>
<sequence>MDSAIQERLTAKLGDGITTTKRGAESRPQEDVHPAEVRDVTSHGVLSFAPRPGEPIDAFAI</sequence>
<dbReference type="Proteomes" id="UP000054630">
    <property type="component" value="Unassembled WGS sequence"/>
</dbReference>
<keyword evidence="3" id="KW-1185">Reference proteome</keyword>
<evidence type="ECO:0000313" key="2">
    <source>
        <dbReference type="EMBL" id="KRX25332.1"/>
    </source>
</evidence>
<reference evidence="2 3" key="1">
    <citation type="submission" date="2015-01" db="EMBL/GenBank/DDBJ databases">
        <title>Evolution of Trichinella species and genotypes.</title>
        <authorList>
            <person name="Korhonen P.K."/>
            <person name="Edoardo P."/>
            <person name="Giuseppe L.R."/>
            <person name="Gasser R.B."/>
        </authorList>
    </citation>
    <scope>NUCLEOTIDE SEQUENCE [LARGE SCALE GENOMIC DNA]</scope>
    <source>
        <strain evidence="2">ISS37</strain>
    </source>
</reference>
<dbReference type="EMBL" id="JYDL01000012">
    <property type="protein sequence ID" value="KRX25332.1"/>
    <property type="molecule type" value="Genomic_DNA"/>
</dbReference>
<gene>
    <name evidence="2" type="ORF">T07_10002</name>
</gene>
<feature type="region of interest" description="Disordered" evidence="1">
    <location>
        <begin position="1"/>
        <end position="34"/>
    </location>
</feature>
<protein>
    <submittedName>
        <fullName evidence="2">Uncharacterized protein</fullName>
    </submittedName>
</protein>
<evidence type="ECO:0000256" key="1">
    <source>
        <dbReference type="SAM" id="MobiDB-lite"/>
    </source>
</evidence>
<dbReference type="AlphaFoldDB" id="A0A0V0SF92"/>
<comment type="caution">
    <text evidence="2">The sequence shown here is derived from an EMBL/GenBank/DDBJ whole genome shotgun (WGS) entry which is preliminary data.</text>
</comment>
<proteinExistence type="predicted"/>
<organism evidence="2 3">
    <name type="scientific">Trichinella nelsoni</name>
    <dbReference type="NCBI Taxonomy" id="6336"/>
    <lineage>
        <taxon>Eukaryota</taxon>
        <taxon>Metazoa</taxon>
        <taxon>Ecdysozoa</taxon>
        <taxon>Nematoda</taxon>
        <taxon>Enoplea</taxon>
        <taxon>Dorylaimia</taxon>
        <taxon>Trichinellida</taxon>
        <taxon>Trichinellidae</taxon>
        <taxon>Trichinella</taxon>
    </lineage>
</organism>
<evidence type="ECO:0000313" key="3">
    <source>
        <dbReference type="Proteomes" id="UP000054630"/>
    </source>
</evidence>
<accession>A0A0V0SF92</accession>
<feature type="compositionally biased region" description="Basic and acidic residues" evidence="1">
    <location>
        <begin position="22"/>
        <end position="34"/>
    </location>
</feature>